<feature type="repeat" description="WD" evidence="3">
    <location>
        <begin position="437"/>
        <end position="478"/>
    </location>
</feature>
<dbReference type="SMART" id="SM00320">
    <property type="entry name" value="WD40"/>
    <property type="match status" value="12"/>
</dbReference>
<dbReference type="PROSITE" id="PS00678">
    <property type="entry name" value="WD_REPEATS_1"/>
    <property type="match status" value="2"/>
</dbReference>
<dbReference type="InterPro" id="IPR020472">
    <property type="entry name" value="WD40_PAC1"/>
</dbReference>
<keyword evidence="6" id="KW-1185">Reference proteome</keyword>
<feature type="repeat" description="WD" evidence="3">
    <location>
        <begin position="87"/>
        <end position="128"/>
    </location>
</feature>
<dbReference type="EMBL" id="OU912926">
    <property type="protein sequence ID" value="CAG9932032.1"/>
    <property type="molecule type" value="Genomic_DNA"/>
</dbReference>
<dbReference type="Gene3D" id="2.130.10.10">
    <property type="entry name" value="YVTN repeat-like/Quinoprotein amine dehydrogenase"/>
    <property type="match status" value="3"/>
</dbReference>
<keyword evidence="1 3" id="KW-0853">WD repeat</keyword>
<evidence type="ECO:0000256" key="4">
    <source>
        <dbReference type="SAM" id="SignalP"/>
    </source>
</evidence>
<dbReference type="InterPro" id="IPR019775">
    <property type="entry name" value="WD40_repeat_CS"/>
</dbReference>
<evidence type="ECO:0008006" key="7">
    <source>
        <dbReference type="Google" id="ProtNLM"/>
    </source>
</evidence>
<dbReference type="SUPFAM" id="SSF50978">
    <property type="entry name" value="WD40 repeat-like"/>
    <property type="match status" value="3"/>
</dbReference>
<dbReference type="PRINTS" id="PR00320">
    <property type="entry name" value="GPROTEINBRPT"/>
</dbReference>
<feature type="repeat" description="WD" evidence="3">
    <location>
        <begin position="521"/>
        <end position="563"/>
    </location>
</feature>
<protein>
    <recommendedName>
        <fullName evidence="7">WD40 repeat</fullName>
    </recommendedName>
</protein>
<gene>
    <name evidence="5" type="ORF">NTG6680_0779</name>
</gene>
<organism evidence="5 6">
    <name type="scientific">Candidatus Nitrotoga arctica</name>
    <dbReference type="NCBI Taxonomy" id="453162"/>
    <lineage>
        <taxon>Bacteria</taxon>
        <taxon>Pseudomonadati</taxon>
        <taxon>Pseudomonadota</taxon>
        <taxon>Betaproteobacteria</taxon>
        <taxon>Nitrosomonadales</taxon>
        <taxon>Gallionellaceae</taxon>
        <taxon>Candidatus Nitrotoga</taxon>
    </lineage>
</organism>
<dbReference type="Proteomes" id="UP000839052">
    <property type="component" value="Chromosome"/>
</dbReference>
<feature type="repeat" description="WD" evidence="3">
    <location>
        <begin position="45"/>
        <end position="86"/>
    </location>
</feature>
<reference evidence="5 6" key="1">
    <citation type="submission" date="2021-10" db="EMBL/GenBank/DDBJ databases">
        <authorList>
            <person name="Koch H."/>
        </authorList>
    </citation>
    <scope>NUCLEOTIDE SEQUENCE [LARGE SCALE GENOMIC DNA]</scope>
    <source>
        <strain evidence="5">6680</strain>
    </source>
</reference>
<dbReference type="InterPro" id="IPR036322">
    <property type="entry name" value="WD40_repeat_dom_sf"/>
</dbReference>
<evidence type="ECO:0000313" key="6">
    <source>
        <dbReference type="Proteomes" id="UP000839052"/>
    </source>
</evidence>
<dbReference type="RefSeq" id="WP_239796040.1">
    <property type="nucleotide sequence ID" value="NZ_OU912926.1"/>
</dbReference>
<dbReference type="PROSITE" id="PS50082">
    <property type="entry name" value="WD_REPEATS_2"/>
    <property type="match status" value="8"/>
</dbReference>
<accession>A0ABM8YWY9</accession>
<proteinExistence type="predicted"/>
<feature type="chain" id="PRO_5047479534" description="WD40 repeat" evidence="4">
    <location>
        <begin position="27"/>
        <end position="714"/>
    </location>
</feature>
<dbReference type="PANTHER" id="PTHR19848">
    <property type="entry name" value="WD40 REPEAT PROTEIN"/>
    <property type="match status" value="1"/>
</dbReference>
<feature type="repeat" description="WD" evidence="3">
    <location>
        <begin position="350"/>
        <end position="391"/>
    </location>
</feature>
<evidence type="ECO:0000313" key="5">
    <source>
        <dbReference type="EMBL" id="CAG9932032.1"/>
    </source>
</evidence>
<dbReference type="PANTHER" id="PTHR19848:SF8">
    <property type="entry name" value="F-BOX AND WD REPEAT DOMAIN CONTAINING 7"/>
    <property type="match status" value="1"/>
</dbReference>
<feature type="repeat" description="WD" evidence="3">
    <location>
        <begin position="219"/>
        <end position="260"/>
    </location>
</feature>
<keyword evidence="4" id="KW-0732">Signal</keyword>
<dbReference type="CDD" id="cd00200">
    <property type="entry name" value="WD40"/>
    <property type="match status" value="2"/>
</dbReference>
<feature type="repeat" description="WD" evidence="3">
    <location>
        <begin position="479"/>
        <end position="520"/>
    </location>
</feature>
<dbReference type="Pfam" id="PF00400">
    <property type="entry name" value="WD40"/>
    <property type="match status" value="7"/>
</dbReference>
<feature type="repeat" description="WD" evidence="3">
    <location>
        <begin position="177"/>
        <end position="218"/>
    </location>
</feature>
<evidence type="ECO:0000256" key="3">
    <source>
        <dbReference type="PROSITE-ProRule" id="PRU00221"/>
    </source>
</evidence>
<name>A0ABM8YWY9_9PROT</name>
<keyword evidence="2" id="KW-0677">Repeat</keyword>
<evidence type="ECO:0000256" key="2">
    <source>
        <dbReference type="ARBA" id="ARBA00022737"/>
    </source>
</evidence>
<feature type="signal peptide" evidence="4">
    <location>
        <begin position="1"/>
        <end position="26"/>
    </location>
</feature>
<evidence type="ECO:0000256" key="1">
    <source>
        <dbReference type="ARBA" id="ARBA00022574"/>
    </source>
</evidence>
<sequence>MNILTHLSRLMLIGLFLCGHSFTALAQSASSKSTIEVKHPQLALQTTHNGDVNFAAPAPNGYAIATAGEDWNVKIWDALTGRVKQTLIGHTAPVISVLFSPGGNQLASLDIGGIANVWDTTSGAIIFSLIDPERFPASAIAYSNSGDLIAVAVGNGREFPGLIRVWDAEKRAVRFTIDEGSEGINFIIFSAEDKFLFSGGKDRMVKVWNAHTGERVAQWEAHSDEVSSIALSKSGDLLATSSPDGTVKVWTASTGVLQRSIGGEAGMKNNVSFSKDSRNLAVGNSEVRIYDLANGALKATMEKKTLSSTGIFYTPSGNMIGNIGVETGDGVPSTEVFLWNPDSGKFLQKLDGYRLGIVSVLALPTRDVFVSANVDREVAFWSLTNGKKVRTIKMPEEIKSLARSHNSKSLAISGGDFGKTGSISILNVATGKIIRSLNGHLAPVRETVFSSDDSRLISCSEDGSIKIWNVKQWTEEKTIKLGTSPVLSVVLSSDSQILFAGSLDGTVKVINMDSGEVVNTLRGQTSGVYTVAISPNGKILASAGSNTSKVNIWDISKVAKLKLAIKDSLFSPTSIRFLGDDNIAVSNANGRVLLVNVESGLVQKLTDHDLNASSVVMDGRYVLTASHDRTIQLVNITNSRTLVTFYDPPHAGVNAGSSLKSNEFLSIDSAGFYTASRETEKHSVVKIDGELSSIKELHSSNFRPARIAKELSKR</sequence>
<dbReference type="PROSITE" id="PS50294">
    <property type="entry name" value="WD_REPEATS_REGION"/>
    <property type="match status" value="4"/>
</dbReference>
<dbReference type="InterPro" id="IPR015943">
    <property type="entry name" value="WD40/YVTN_repeat-like_dom_sf"/>
</dbReference>
<dbReference type="InterPro" id="IPR001680">
    <property type="entry name" value="WD40_rpt"/>
</dbReference>